<evidence type="ECO:0000256" key="1">
    <source>
        <dbReference type="SAM" id="MobiDB-lite"/>
    </source>
</evidence>
<comment type="caution">
    <text evidence="2">The sequence shown here is derived from an EMBL/GenBank/DDBJ whole genome shotgun (WGS) entry which is preliminary data.</text>
</comment>
<gene>
    <name evidence="2" type="ORF">GCM10023210_31030</name>
</gene>
<feature type="compositionally biased region" description="Polar residues" evidence="1">
    <location>
        <begin position="23"/>
        <end position="32"/>
    </location>
</feature>
<proteinExistence type="predicted"/>
<feature type="region of interest" description="Disordered" evidence="1">
    <location>
        <begin position="1"/>
        <end position="50"/>
    </location>
</feature>
<reference evidence="3" key="1">
    <citation type="journal article" date="2019" name="Int. J. Syst. Evol. Microbiol.">
        <title>The Global Catalogue of Microorganisms (GCM) 10K type strain sequencing project: providing services to taxonomists for standard genome sequencing and annotation.</title>
        <authorList>
            <consortium name="The Broad Institute Genomics Platform"/>
            <consortium name="The Broad Institute Genome Sequencing Center for Infectious Disease"/>
            <person name="Wu L."/>
            <person name="Ma J."/>
        </authorList>
    </citation>
    <scope>NUCLEOTIDE SEQUENCE [LARGE SCALE GENOMIC DNA]</scope>
    <source>
        <strain evidence="3">JCM 18019</strain>
    </source>
</reference>
<name>A0ABP9MI63_9FLAO</name>
<dbReference type="EMBL" id="BAABHX010000005">
    <property type="protein sequence ID" value="GAA5096796.1"/>
    <property type="molecule type" value="Genomic_DNA"/>
</dbReference>
<protein>
    <submittedName>
        <fullName evidence="2">Uncharacterized protein</fullName>
    </submittedName>
</protein>
<keyword evidence="3" id="KW-1185">Reference proteome</keyword>
<evidence type="ECO:0000313" key="2">
    <source>
        <dbReference type="EMBL" id="GAA5096796.1"/>
    </source>
</evidence>
<accession>A0ABP9MI63</accession>
<evidence type="ECO:0000313" key="3">
    <source>
        <dbReference type="Proteomes" id="UP001500353"/>
    </source>
</evidence>
<organism evidence="2 3">
    <name type="scientific">Chryseobacterium ginsengisoli</name>
    <dbReference type="NCBI Taxonomy" id="363853"/>
    <lineage>
        <taxon>Bacteria</taxon>
        <taxon>Pseudomonadati</taxon>
        <taxon>Bacteroidota</taxon>
        <taxon>Flavobacteriia</taxon>
        <taxon>Flavobacteriales</taxon>
        <taxon>Weeksellaceae</taxon>
        <taxon>Chryseobacterium group</taxon>
        <taxon>Chryseobacterium</taxon>
    </lineage>
</organism>
<dbReference type="Proteomes" id="UP001500353">
    <property type="component" value="Unassembled WGS sequence"/>
</dbReference>
<feature type="compositionally biased region" description="Basic residues" evidence="1">
    <location>
        <begin position="37"/>
        <end position="50"/>
    </location>
</feature>
<sequence length="50" mass="5851">MLKKRKTPLTDLFGERELLRNTPIKNTSQNPTEKTKSHNGRNSRTKNTIR</sequence>